<accession>A0A3L7AD20</accession>
<evidence type="ECO:0000313" key="1">
    <source>
        <dbReference type="EMBL" id="RLP78263.1"/>
    </source>
</evidence>
<sequence length="72" mass="8049">MERRPGQRLLSLAEVCERTGRSRWWVRAAVLEGRFPAPVSTGSRSPRWVDSEIDGWIASLIAERDAQAGAAR</sequence>
<comment type="caution">
    <text evidence="1">The sequence shown here is derived from an EMBL/GenBank/DDBJ whole genome shotgun (WGS) entry which is preliminary data.</text>
</comment>
<dbReference type="Proteomes" id="UP000269692">
    <property type="component" value="Unassembled WGS sequence"/>
</dbReference>
<evidence type="ECO:0000313" key="2">
    <source>
        <dbReference type="Proteomes" id="UP000269692"/>
    </source>
</evidence>
<reference evidence="1 2" key="1">
    <citation type="submission" date="2018-10" db="EMBL/GenBank/DDBJ databases">
        <title>Xanthobacter tagetidis genome sequencing and assembly.</title>
        <authorList>
            <person name="Maclea K.S."/>
            <person name="Goen A.E."/>
            <person name="Fatima S.A."/>
        </authorList>
    </citation>
    <scope>NUCLEOTIDE SEQUENCE [LARGE SCALE GENOMIC DNA]</scope>
    <source>
        <strain evidence="1 2">ATCC 700314</strain>
    </source>
</reference>
<protein>
    <submittedName>
        <fullName evidence="1">AlpA family phage regulatory protein</fullName>
    </submittedName>
</protein>
<dbReference type="InterPro" id="IPR010260">
    <property type="entry name" value="AlpA"/>
</dbReference>
<organism evidence="1 2">
    <name type="scientific">Xanthobacter tagetidis</name>
    <dbReference type="NCBI Taxonomy" id="60216"/>
    <lineage>
        <taxon>Bacteria</taxon>
        <taxon>Pseudomonadati</taxon>
        <taxon>Pseudomonadota</taxon>
        <taxon>Alphaproteobacteria</taxon>
        <taxon>Hyphomicrobiales</taxon>
        <taxon>Xanthobacteraceae</taxon>
        <taxon>Xanthobacter</taxon>
    </lineage>
</organism>
<dbReference type="Pfam" id="PF05930">
    <property type="entry name" value="Phage_AlpA"/>
    <property type="match status" value="1"/>
</dbReference>
<dbReference type="AlphaFoldDB" id="A0A3L7AD20"/>
<dbReference type="OrthoDB" id="9801242at2"/>
<proteinExistence type="predicted"/>
<dbReference type="Gene3D" id="1.10.238.160">
    <property type="match status" value="1"/>
</dbReference>
<keyword evidence="2" id="KW-1185">Reference proteome</keyword>
<dbReference type="EMBL" id="RCTF01000009">
    <property type="protein sequence ID" value="RLP78263.1"/>
    <property type="molecule type" value="Genomic_DNA"/>
</dbReference>
<gene>
    <name evidence="1" type="ORF">D9R14_12865</name>
</gene>
<name>A0A3L7AD20_9HYPH</name>